<evidence type="ECO:0000313" key="1">
    <source>
        <dbReference type="EMBL" id="QJA72300.1"/>
    </source>
</evidence>
<dbReference type="AlphaFoldDB" id="A0A6M3JQZ6"/>
<proteinExistence type="predicted"/>
<reference evidence="1" key="1">
    <citation type="submission" date="2020-03" db="EMBL/GenBank/DDBJ databases">
        <title>The deep terrestrial virosphere.</title>
        <authorList>
            <person name="Holmfeldt K."/>
            <person name="Nilsson E."/>
            <person name="Simone D."/>
            <person name="Lopez-Fernandez M."/>
            <person name="Wu X."/>
            <person name="de Brujin I."/>
            <person name="Lundin D."/>
            <person name="Andersson A."/>
            <person name="Bertilsson S."/>
            <person name="Dopson M."/>
        </authorList>
    </citation>
    <scope>NUCLEOTIDE SEQUENCE</scope>
    <source>
        <strain evidence="1">MM415A02808</strain>
    </source>
</reference>
<gene>
    <name evidence="1" type="ORF">MM415A02808_0004</name>
</gene>
<evidence type="ECO:0008006" key="2">
    <source>
        <dbReference type="Google" id="ProtNLM"/>
    </source>
</evidence>
<dbReference type="EMBL" id="MT141940">
    <property type="protein sequence ID" value="QJA72300.1"/>
    <property type="molecule type" value="Genomic_DNA"/>
</dbReference>
<organism evidence="1">
    <name type="scientific">viral metagenome</name>
    <dbReference type="NCBI Taxonomy" id="1070528"/>
    <lineage>
        <taxon>unclassified sequences</taxon>
        <taxon>metagenomes</taxon>
        <taxon>organismal metagenomes</taxon>
    </lineage>
</organism>
<dbReference type="InterPro" id="IPR056909">
    <property type="entry name" value="SU10_portal"/>
</dbReference>
<sequence length="646" mass="74574">MARKKKPVEKEYSPDAKEKNGKWHDLVMFCIDQYEAIKTSQYRKATIAEIETSNRVYHQIAEATTDDPWPGASNIVLPLTAISVDNLEPRIHAGLVGQQPIVRFAEESEQEQSDNTKTIERWYNAELSDNVKIEDRTQSLTHQLLLDGTVYPLPEYDIEETTVKDFVFLTGREEQWQVNQMMAEGIQPLPNGMLVGKDGKVITTERREKKSEGGKIQLIPFTDIFIADDAEDWEKTNVYRKVYPTYGELKRYEEGDRIGYQNIGVWLLHDAGDGKKSDDQQSPAQSIDDIRETGKETIECLECTISYIYKEDEEEKEDIEDWREERYVAEIALDRGILIRLVRLRDLNWKNEHFIKRVRLYAEEGKAYGTSIYGKMRSIQDGASKTFNHCINVAEIVLMPWFFFTTKVGLKGDIVLHPGKGIQVDDLKDGILFPNFNINPAQYIDFLYLWTSFWERLISIGDLQIGRPAEERGKKTTATEVMAVLQEGNVKHNYQAKTVREEFLSVLRTLYDLYYQHMPLDKTFLWDGKRVPIQRQQMARKYVFTLVGSTEYSNKLIERKVAEDLFNLSVSDPQQMFNPVPIREDLLRTYNKTNLQEYIDPFMGQLSNVLKQMPQLKQVVQGAIQQAIETAKNLEAAAKEGAGEKP</sequence>
<accession>A0A6M3JQZ6</accession>
<name>A0A6M3JQZ6_9ZZZZ</name>
<protein>
    <recommendedName>
        <fullName evidence="2">Portal protein</fullName>
    </recommendedName>
</protein>
<dbReference type="Pfam" id="PF23899">
    <property type="entry name" value="SU10_portal"/>
    <property type="match status" value="1"/>
</dbReference>